<keyword evidence="1" id="KW-0732">Signal</keyword>
<evidence type="ECO:0008006" key="4">
    <source>
        <dbReference type="Google" id="ProtNLM"/>
    </source>
</evidence>
<dbReference type="EMBL" id="CP029600">
    <property type="protein sequence ID" value="AWO01567.1"/>
    <property type="molecule type" value="Genomic_DNA"/>
</dbReference>
<organism evidence="2 3">
    <name type="scientific">Chitinophaga alhagiae</name>
    <dbReference type="NCBI Taxonomy" id="2203219"/>
    <lineage>
        <taxon>Bacteria</taxon>
        <taxon>Pseudomonadati</taxon>
        <taxon>Bacteroidota</taxon>
        <taxon>Chitinophagia</taxon>
        <taxon>Chitinophagales</taxon>
        <taxon>Chitinophagaceae</taxon>
        <taxon>Chitinophaga</taxon>
    </lineage>
</organism>
<dbReference type="PANTHER" id="PTHR37489:SF1">
    <property type="entry name" value="DUF3500 DOMAIN-CONTAINING PROTEIN"/>
    <property type="match status" value="1"/>
</dbReference>
<evidence type="ECO:0000313" key="2">
    <source>
        <dbReference type="EMBL" id="AWO01567.1"/>
    </source>
</evidence>
<evidence type="ECO:0000313" key="3">
    <source>
        <dbReference type="Proteomes" id="UP000246099"/>
    </source>
</evidence>
<dbReference type="InterPro" id="IPR021889">
    <property type="entry name" value="DUF3500"/>
</dbReference>
<gene>
    <name evidence="2" type="ORF">DLD77_07585</name>
</gene>
<reference evidence="2 3" key="1">
    <citation type="submission" date="2018-05" db="EMBL/GenBank/DDBJ databases">
        <title>Chitinophaga sp. nov., isolated from rhizosphere soil of Alhagi.</title>
        <authorList>
            <person name="Liu Y."/>
        </authorList>
    </citation>
    <scope>NUCLEOTIDE SEQUENCE [LARGE SCALE GENOMIC DNA]</scope>
    <source>
        <strain evidence="2 3">T22</strain>
    </source>
</reference>
<name>A0ABM6WC79_9BACT</name>
<proteinExistence type="predicted"/>
<keyword evidence="3" id="KW-1185">Reference proteome</keyword>
<feature type="signal peptide" evidence="1">
    <location>
        <begin position="1"/>
        <end position="21"/>
    </location>
</feature>
<dbReference type="RefSeq" id="WP_119077779.1">
    <property type="nucleotide sequence ID" value="NZ_CP029600.1"/>
</dbReference>
<feature type="chain" id="PRO_5047124177" description="DUF3500 domain-containing protein" evidence="1">
    <location>
        <begin position="22"/>
        <end position="343"/>
    </location>
</feature>
<accession>A0ABM6WC79</accession>
<evidence type="ECO:0000256" key="1">
    <source>
        <dbReference type="SAM" id="SignalP"/>
    </source>
</evidence>
<dbReference type="Pfam" id="PF12006">
    <property type="entry name" value="DUF3500"/>
    <property type="match status" value="1"/>
</dbReference>
<dbReference type="PANTHER" id="PTHR37489">
    <property type="entry name" value="DUF3500 DOMAIN-CONTAINING PROTEIN"/>
    <property type="match status" value="1"/>
</dbReference>
<dbReference type="Proteomes" id="UP000246099">
    <property type="component" value="Chromosome"/>
</dbReference>
<protein>
    <recommendedName>
        <fullName evidence="4">DUF3500 domain-containing protein</fullName>
    </recommendedName>
</protein>
<sequence>MKKHALLIIIYALLIQGAASAQSSSGAIEKAARDFLTVLDTAARRQACFSWEEEERFNWHFVPRARKGLPLKDMTDAQRARAYTLLKACLSADGYKKATTIVETEYVLRALEGRGPDDEYRHPGKYYFSIFGEPGAGRPWGWRMEGHHLSLNFSAVTNTLVAGTPAFMGANPAIVPEGPHKGRQILKEESALAFELLKTLDTRQLEQALVAEKAPADIITGNKRKAWLQDPPGLGFGQMQAKQQQILKKLVAVYVDRYTKLMADLLWKEISASGWEQLHFAWAGGKTWGTAHYYRIQGPTFIIEYDNTQNNANHVHTTFRDLKNDFGEDMLLQHYRQAHVGSR</sequence>